<dbReference type="GO" id="GO:0046872">
    <property type="term" value="F:metal ion binding"/>
    <property type="evidence" value="ECO:0007669"/>
    <property type="project" value="UniProtKB-KW"/>
</dbReference>
<keyword evidence="15" id="KW-1185">Reference proteome</keyword>
<evidence type="ECO:0000256" key="12">
    <source>
        <dbReference type="SAM" id="Phobius"/>
    </source>
</evidence>
<evidence type="ECO:0000313" key="15">
    <source>
        <dbReference type="Proteomes" id="UP000440978"/>
    </source>
</evidence>
<feature type="domain" description="Sulfatase N-terminal" evidence="13">
    <location>
        <begin position="253"/>
        <end position="544"/>
    </location>
</feature>
<feature type="transmembrane region" description="Helical" evidence="12">
    <location>
        <begin position="49"/>
        <end position="69"/>
    </location>
</feature>
<evidence type="ECO:0000256" key="10">
    <source>
        <dbReference type="PIRSR" id="PIRSR005091-2"/>
    </source>
</evidence>
<keyword evidence="6 12" id="KW-1133">Transmembrane helix</keyword>
<keyword evidence="14" id="KW-0378">Hydrolase</keyword>
<dbReference type="PIRSF" id="PIRSF005091">
    <property type="entry name" value="Mmb_sulf_HI1246"/>
    <property type="match status" value="1"/>
</dbReference>
<dbReference type="Pfam" id="PF00884">
    <property type="entry name" value="Sulfatase"/>
    <property type="match status" value="1"/>
</dbReference>
<feature type="active site" evidence="9">
    <location>
        <position position="306"/>
    </location>
</feature>
<keyword evidence="14" id="KW-0808">Transferase</keyword>
<feature type="transmembrane region" description="Helical" evidence="12">
    <location>
        <begin position="160"/>
        <end position="178"/>
    </location>
</feature>
<keyword evidence="7 8" id="KW-0472">Membrane</keyword>
<evidence type="ECO:0000313" key="14">
    <source>
        <dbReference type="EMBL" id="MTT31954.1"/>
    </source>
</evidence>
<dbReference type="InterPro" id="IPR000917">
    <property type="entry name" value="Sulfatase_N"/>
</dbReference>
<protein>
    <submittedName>
        <fullName evidence="14">Sulfatase-like hydrolase/transferase</fullName>
    </submittedName>
</protein>
<keyword evidence="10" id="KW-0464">Manganese</keyword>
<dbReference type="GO" id="GO:0005886">
    <property type="term" value="C:plasma membrane"/>
    <property type="evidence" value="ECO:0007669"/>
    <property type="project" value="UniProtKB-SubCell"/>
</dbReference>
<feature type="transmembrane region" description="Helical" evidence="12">
    <location>
        <begin position="130"/>
        <end position="148"/>
    </location>
</feature>
<gene>
    <name evidence="14" type="ORF">GMB86_08015</name>
</gene>
<dbReference type="GO" id="GO:0016740">
    <property type="term" value="F:transferase activity"/>
    <property type="evidence" value="ECO:0007669"/>
    <property type="project" value="UniProtKB-KW"/>
</dbReference>
<dbReference type="GO" id="GO:0016787">
    <property type="term" value="F:hydrolase activity"/>
    <property type="evidence" value="ECO:0007669"/>
    <property type="project" value="UniProtKB-KW"/>
</dbReference>
<dbReference type="PANTHER" id="PTHR47371:SF3">
    <property type="entry name" value="PHOSPHOGLYCEROL TRANSFERASE I"/>
    <property type="match status" value="1"/>
</dbReference>
<dbReference type="InterPro" id="IPR012160">
    <property type="entry name" value="LtaS-like"/>
</dbReference>
<sequence length="653" mass="74849">MKLSILKLKTLLNKKYSLFLLVTVLFWLKTYFTYVTQFNLGINNSMQKFLLFINPISSALLFFGIAMIFKGRLHHILMIIINFILSALLYANVVYYRFFTDFITAPNLLQTKNFGELGGSTKALMKPYDILFFLDTIILILLIVFKVVKVKSAHVGSRAVLTIFACAIMTFIINLSLAEADRPQLLSRTFDRNYLVKYLGAYNFTIYDIIQNTRSSAQRAFADSSDVNDVVNYTKANFSEPNKAYFGKAKGMNVMYISLESFQTFALNYKMPNGQEVTPFLNSLTRGDENTIYFSNFFHQTGQGKTSDAEFMLENSLYPLPQGSVFTTKARNTYEAMPQILKQKGYESAAFHGNTKSFWNRDEMYKSLGYDRFFDSKYYDMSPENTKNYGMKDKPFLKESISYIENLHQPFYSKYILLSNHFPFGMDKEDTNFPEGDFGDSVVNKYFQSANYTDQAVEQFFNDLKKDGLLDKTVIVLYGDHYGISENHNAAMEKVLGKKITPFENAQLQRVPLFIHVPNIKGGENKTYGGDVDVRPTVMHLLGINSKDYVQFGSDLFSKEHHQIVPFRNGDFVTDKYTSVGGTLYDNATGNKVDKSLGKDVDAIVKKQLELSDKVVYGDLLRFYKPKGFKNVNREAINYAIDQKKIPKRYLSK</sequence>
<dbReference type="SUPFAM" id="SSF53649">
    <property type="entry name" value="Alkaline phosphatase-like"/>
    <property type="match status" value="1"/>
</dbReference>
<dbReference type="InterPro" id="IPR017850">
    <property type="entry name" value="Alkaline_phosphatase_core_sf"/>
</dbReference>
<feature type="binding site" evidence="11">
    <location>
        <position position="306"/>
    </location>
    <ligand>
        <name>Mn(2+)</name>
        <dbReference type="ChEBI" id="CHEBI:29035"/>
    </ligand>
</feature>
<accession>A0A6N8CP57</accession>
<feature type="binding site" evidence="11">
    <location>
        <position position="260"/>
    </location>
    <ligand>
        <name>Mn(2+)</name>
        <dbReference type="ChEBI" id="CHEBI:29035"/>
    </ligand>
</feature>
<proteinExistence type="inferred from homology"/>
<comment type="similarity">
    <text evidence="3 8">Belongs to the LTA synthase family.</text>
</comment>
<evidence type="ECO:0000256" key="1">
    <source>
        <dbReference type="ARBA" id="ARBA00004651"/>
    </source>
</evidence>
<feature type="binding site" evidence="10">
    <location>
        <position position="421"/>
    </location>
    <ligand>
        <name>substrate</name>
    </ligand>
</feature>
<name>A0A6N8CP57_9BACI</name>
<dbReference type="Gene3D" id="3.30.1120.170">
    <property type="match status" value="1"/>
</dbReference>
<feature type="transmembrane region" description="Helical" evidence="12">
    <location>
        <begin position="16"/>
        <end position="37"/>
    </location>
</feature>
<dbReference type="AlphaFoldDB" id="A0A6N8CP57"/>
<comment type="pathway">
    <text evidence="2">Cell wall biogenesis; lipoteichoic acid biosynthesis.</text>
</comment>
<evidence type="ECO:0000256" key="5">
    <source>
        <dbReference type="ARBA" id="ARBA00022692"/>
    </source>
</evidence>
<evidence type="ECO:0000256" key="7">
    <source>
        <dbReference type="ARBA" id="ARBA00023136"/>
    </source>
</evidence>
<keyword evidence="4 8" id="KW-1003">Cell membrane</keyword>
<evidence type="ECO:0000259" key="13">
    <source>
        <dbReference type="Pfam" id="PF00884"/>
    </source>
</evidence>
<feature type="binding site" evidence="11">
    <location>
        <position position="481"/>
    </location>
    <ligand>
        <name>Mn(2+)</name>
        <dbReference type="ChEBI" id="CHEBI:29035"/>
    </ligand>
</feature>
<evidence type="ECO:0000256" key="2">
    <source>
        <dbReference type="ARBA" id="ARBA00004936"/>
    </source>
</evidence>
<dbReference type="PANTHER" id="PTHR47371">
    <property type="entry name" value="LIPOTEICHOIC ACID SYNTHASE"/>
    <property type="match status" value="1"/>
</dbReference>
<evidence type="ECO:0000256" key="4">
    <source>
        <dbReference type="ARBA" id="ARBA00022475"/>
    </source>
</evidence>
<dbReference type="RefSeq" id="WP_155218513.1">
    <property type="nucleotide sequence ID" value="NZ_WNHB01000011.1"/>
</dbReference>
<feature type="binding site" evidence="11">
    <location>
        <position position="480"/>
    </location>
    <ligand>
        <name>Mn(2+)</name>
        <dbReference type="ChEBI" id="CHEBI:29035"/>
    </ligand>
</feature>
<evidence type="ECO:0000256" key="8">
    <source>
        <dbReference type="PIRNR" id="PIRNR005091"/>
    </source>
</evidence>
<comment type="caution">
    <text evidence="14">The sequence shown here is derived from an EMBL/GenBank/DDBJ whole genome shotgun (WGS) entry which is preliminary data.</text>
</comment>
<evidence type="ECO:0000256" key="6">
    <source>
        <dbReference type="ARBA" id="ARBA00022989"/>
    </source>
</evidence>
<dbReference type="InterPro" id="IPR050448">
    <property type="entry name" value="OpgB/LTA_synthase_biosynth"/>
</dbReference>
<evidence type="ECO:0000256" key="9">
    <source>
        <dbReference type="PIRSR" id="PIRSR005091-1"/>
    </source>
</evidence>
<dbReference type="EMBL" id="WNHB01000011">
    <property type="protein sequence ID" value="MTT31954.1"/>
    <property type="molecule type" value="Genomic_DNA"/>
</dbReference>
<dbReference type="OrthoDB" id="5901192at2"/>
<feature type="transmembrane region" description="Helical" evidence="12">
    <location>
        <begin position="76"/>
        <end position="98"/>
    </location>
</feature>
<comment type="subcellular location">
    <subcellularLocation>
        <location evidence="1">Cell membrane</location>
        <topology evidence="1">Multi-pass membrane protein</topology>
    </subcellularLocation>
</comment>
<reference evidence="14 15" key="1">
    <citation type="submission" date="2019-11" db="EMBL/GenBank/DDBJ databases">
        <title>Terrilactibacillus tamarindus sp. nov. BCM23-1 isolated from bark of Tamarindus indica.</title>
        <authorList>
            <person name="Kingkaew E."/>
            <person name="Tanasupawat S."/>
        </authorList>
    </citation>
    <scope>NUCLEOTIDE SEQUENCE [LARGE SCALE GENOMIC DNA]</scope>
    <source>
        <strain evidence="14 15">BCM23-1</strain>
    </source>
</reference>
<evidence type="ECO:0000256" key="3">
    <source>
        <dbReference type="ARBA" id="ARBA00009983"/>
    </source>
</evidence>
<dbReference type="Proteomes" id="UP000440978">
    <property type="component" value="Unassembled WGS sequence"/>
</dbReference>
<keyword evidence="10" id="KW-0479">Metal-binding</keyword>
<evidence type="ECO:0000256" key="11">
    <source>
        <dbReference type="PIRSR" id="PIRSR005091-3"/>
    </source>
</evidence>
<dbReference type="Gene3D" id="3.40.720.10">
    <property type="entry name" value="Alkaline Phosphatase, subunit A"/>
    <property type="match status" value="1"/>
</dbReference>
<dbReference type="CDD" id="cd16015">
    <property type="entry name" value="LTA_synthase"/>
    <property type="match status" value="1"/>
</dbReference>
<organism evidence="14 15">
    <name type="scientific">Terrilactibacillus tamarindi</name>
    <dbReference type="NCBI Taxonomy" id="2599694"/>
    <lineage>
        <taxon>Bacteria</taxon>
        <taxon>Bacillati</taxon>
        <taxon>Bacillota</taxon>
        <taxon>Bacilli</taxon>
        <taxon>Bacillales</taxon>
        <taxon>Bacillaceae</taxon>
        <taxon>Terrilactibacillus</taxon>
    </lineage>
</organism>
<keyword evidence="5 12" id="KW-0812">Transmembrane</keyword>